<dbReference type="AlphaFoldDB" id="A0A1H1VUU1"/>
<keyword evidence="2" id="KW-1185">Reference proteome</keyword>
<dbReference type="InterPro" id="IPR036890">
    <property type="entry name" value="HATPase_C_sf"/>
</dbReference>
<organism evidence="1 2">
    <name type="scientific">Mucilaginibacter mallensis</name>
    <dbReference type="NCBI Taxonomy" id="652787"/>
    <lineage>
        <taxon>Bacteria</taxon>
        <taxon>Pseudomonadati</taxon>
        <taxon>Bacteroidota</taxon>
        <taxon>Sphingobacteriia</taxon>
        <taxon>Sphingobacteriales</taxon>
        <taxon>Sphingobacteriaceae</taxon>
        <taxon>Mucilaginibacter</taxon>
    </lineage>
</organism>
<sequence length="171" mass="19458">MAGKRFDFLNNDETITPVLKQILEYIKSALPAKVNADNTLFKAKIIITELLTNALKHSHSKNTIIDVKITNKILTITKTNYSDPLALIAKTNASRHTVAITKDMLHTLYAKFTAKDQLQFIYEENNIDDTSSINDIIEHFGLLIITKAADIFVYTYDHHLRSNTFVVTIEY</sequence>
<protein>
    <recommendedName>
        <fullName evidence="3">Histidine kinase-like ATPase domain-containing protein</fullName>
    </recommendedName>
</protein>
<name>A0A1H1VUU1_MUCMA</name>
<dbReference type="RefSeq" id="WP_091371825.1">
    <property type="nucleotide sequence ID" value="NZ_LT629740.1"/>
</dbReference>
<dbReference type="Gene3D" id="3.30.565.10">
    <property type="entry name" value="Histidine kinase-like ATPase, C-terminal domain"/>
    <property type="match status" value="1"/>
</dbReference>
<proteinExistence type="predicted"/>
<evidence type="ECO:0008006" key="3">
    <source>
        <dbReference type="Google" id="ProtNLM"/>
    </source>
</evidence>
<evidence type="ECO:0000313" key="2">
    <source>
        <dbReference type="Proteomes" id="UP000199679"/>
    </source>
</evidence>
<accession>A0A1H1VUU1</accession>
<gene>
    <name evidence="1" type="ORF">SAMN05216490_2019</name>
</gene>
<dbReference type="OrthoDB" id="947656at2"/>
<evidence type="ECO:0000313" key="1">
    <source>
        <dbReference type="EMBL" id="SDS88684.1"/>
    </source>
</evidence>
<reference evidence="1 2" key="1">
    <citation type="submission" date="2016-10" db="EMBL/GenBank/DDBJ databases">
        <authorList>
            <person name="de Groot N.N."/>
        </authorList>
    </citation>
    <scope>NUCLEOTIDE SEQUENCE [LARGE SCALE GENOMIC DNA]</scope>
    <source>
        <strain evidence="1 2">MP1X4</strain>
    </source>
</reference>
<dbReference type="EMBL" id="LT629740">
    <property type="protein sequence ID" value="SDS88684.1"/>
    <property type="molecule type" value="Genomic_DNA"/>
</dbReference>
<dbReference type="Proteomes" id="UP000199679">
    <property type="component" value="Chromosome I"/>
</dbReference>
<dbReference type="STRING" id="652787.SAMN05216490_2019"/>